<gene>
    <name evidence="1" type="ORF">L916_16097</name>
</gene>
<name>W2ICA1_PHYNI</name>
<accession>W2ICA1</accession>
<dbReference type="AlphaFoldDB" id="W2ICA1"/>
<protein>
    <submittedName>
        <fullName evidence="1">Uncharacterized protein</fullName>
    </submittedName>
</protein>
<evidence type="ECO:0000313" key="1">
    <source>
        <dbReference type="EMBL" id="ETL30988.1"/>
    </source>
</evidence>
<dbReference type="Proteomes" id="UP000053864">
    <property type="component" value="Unassembled WGS sequence"/>
</dbReference>
<sequence length="33" mass="3931">MPDPVRWSLLRKWHAARQHYVGSSHRTKKSNSL</sequence>
<organism evidence="1">
    <name type="scientific">Phytophthora nicotianae</name>
    <name type="common">Potato buckeye rot agent</name>
    <name type="synonym">Phytophthora parasitica</name>
    <dbReference type="NCBI Taxonomy" id="4792"/>
    <lineage>
        <taxon>Eukaryota</taxon>
        <taxon>Sar</taxon>
        <taxon>Stramenopiles</taxon>
        <taxon>Oomycota</taxon>
        <taxon>Peronosporomycetes</taxon>
        <taxon>Peronosporales</taxon>
        <taxon>Peronosporaceae</taxon>
        <taxon>Phytophthora</taxon>
    </lineage>
</organism>
<reference evidence="1" key="1">
    <citation type="submission" date="2013-11" db="EMBL/GenBank/DDBJ databases">
        <title>The Genome Sequence of Phytophthora parasitica CJ05E6.</title>
        <authorList>
            <consortium name="The Broad Institute Genomics Platform"/>
            <person name="Russ C."/>
            <person name="Tyler B."/>
            <person name="Panabieres F."/>
            <person name="Shan W."/>
            <person name="Tripathy S."/>
            <person name="Grunwald N."/>
            <person name="Machado M."/>
            <person name="Johnson C.S."/>
            <person name="Arredondo F."/>
            <person name="Hong C."/>
            <person name="Coffey M."/>
            <person name="Young S.K."/>
            <person name="Zeng Q."/>
            <person name="Gargeya S."/>
            <person name="Fitzgerald M."/>
            <person name="Abouelleil A."/>
            <person name="Alvarado L."/>
            <person name="Chapman S.B."/>
            <person name="Gainer-Dewar J."/>
            <person name="Goldberg J."/>
            <person name="Griggs A."/>
            <person name="Gujja S."/>
            <person name="Hansen M."/>
            <person name="Howarth C."/>
            <person name="Imamovic A."/>
            <person name="Ireland A."/>
            <person name="Larimer J."/>
            <person name="McCowan C."/>
            <person name="Murphy C."/>
            <person name="Pearson M."/>
            <person name="Poon T.W."/>
            <person name="Priest M."/>
            <person name="Roberts A."/>
            <person name="Saif S."/>
            <person name="Shea T."/>
            <person name="Sykes S."/>
            <person name="Wortman J."/>
            <person name="Nusbaum C."/>
            <person name="Birren B."/>
        </authorList>
    </citation>
    <scope>NUCLEOTIDE SEQUENCE [LARGE SCALE GENOMIC DNA]</scope>
    <source>
        <strain evidence="1">CJ05E6</strain>
    </source>
</reference>
<proteinExistence type="predicted"/>
<dbReference type="EMBL" id="KI675163">
    <property type="protein sequence ID" value="ETL30988.1"/>
    <property type="molecule type" value="Genomic_DNA"/>
</dbReference>